<dbReference type="InterPro" id="IPR041577">
    <property type="entry name" value="RT_RNaseH_2"/>
</dbReference>
<dbReference type="OrthoDB" id="6468568at2759"/>
<dbReference type="InterPro" id="IPR051320">
    <property type="entry name" value="Viral_Replic_Matur_Polypro"/>
</dbReference>
<gene>
    <name evidence="2" type="primary">pol_1615</name>
    <name evidence="2" type="ORF">NPIL_121411</name>
</gene>
<dbReference type="SUPFAM" id="SSF56672">
    <property type="entry name" value="DNA/RNA polymerases"/>
    <property type="match status" value="1"/>
</dbReference>
<dbReference type="Pfam" id="PF17919">
    <property type="entry name" value="RT_RNaseH_2"/>
    <property type="match status" value="1"/>
</dbReference>
<organism evidence="2 3">
    <name type="scientific">Nephila pilipes</name>
    <name type="common">Giant wood spider</name>
    <name type="synonym">Nephila maculata</name>
    <dbReference type="NCBI Taxonomy" id="299642"/>
    <lineage>
        <taxon>Eukaryota</taxon>
        <taxon>Metazoa</taxon>
        <taxon>Ecdysozoa</taxon>
        <taxon>Arthropoda</taxon>
        <taxon>Chelicerata</taxon>
        <taxon>Arachnida</taxon>
        <taxon>Araneae</taxon>
        <taxon>Araneomorphae</taxon>
        <taxon>Entelegynae</taxon>
        <taxon>Araneoidea</taxon>
        <taxon>Nephilidae</taxon>
        <taxon>Nephila</taxon>
    </lineage>
</organism>
<comment type="caution">
    <text evidence="2">The sequence shown here is derived from an EMBL/GenBank/DDBJ whole genome shotgun (WGS) entry which is preliminary data.</text>
</comment>
<evidence type="ECO:0000259" key="1">
    <source>
        <dbReference type="Pfam" id="PF17919"/>
    </source>
</evidence>
<dbReference type="InterPro" id="IPR043502">
    <property type="entry name" value="DNA/RNA_pol_sf"/>
</dbReference>
<evidence type="ECO:0000313" key="2">
    <source>
        <dbReference type="EMBL" id="GFT42654.1"/>
    </source>
</evidence>
<dbReference type="AlphaFoldDB" id="A0A8X6P024"/>
<dbReference type="Gene3D" id="3.30.70.270">
    <property type="match status" value="1"/>
</dbReference>
<keyword evidence="3" id="KW-1185">Reference proteome</keyword>
<dbReference type="GO" id="GO:0071897">
    <property type="term" value="P:DNA biosynthetic process"/>
    <property type="evidence" value="ECO:0007669"/>
    <property type="project" value="UniProtKB-ARBA"/>
</dbReference>
<feature type="domain" description="Reverse transcriptase/retrotransposon-derived protein RNase H-like" evidence="1">
    <location>
        <begin position="50"/>
        <end position="102"/>
    </location>
</feature>
<reference evidence="2" key="1">
    <citation type="submission" date="2020-08" db="EMBL/GenBank/DDBJ databases">
        <title>Multicomponent nature underlies the extraordinary mechanical properties of spider dragline silk.</title>
        <authorList>
            <person name="Kono N."/>
            <person name="Nakamura H."/>
            <person name="Mori M."/>
            <person name="Yoshida Y."/>
            <person name="Ohtoshi R."/>
            <person name="Malay A.D."/>
            <person name="Moran D.A.P."/>
            <person name="Tomita M."/>
            <person name="Numata K."/>
            <person name="Arakawa K."/>
        </authorList>
    </citation>
    <scope>NUCLEOTIDE SEQUENCE</scope>
</reference>
<dbReference type="PANTHER" id="PTHR33064">
    <property type="entry name" value="POL PROTEIN"/>
    <property type="match status" value="1"/>
</dbReference>
<proteinExistence type="predicted"/>
<dbReference type="PANTHER" id="PTHR33064:SF37">
    <property type="entry name" value="RIBONUCLEASE H"/>
    <property type="match status" value="1"/>
</dbReference>
<protein>
    <submittedName>
        <fullName evidence="2">Retrovirus-related Pol polyprotein from transposon opus</fullName>
    </submittedName>
</protein>
<dbReference type="Proteomes" id="UP000887013">
    <property type="component" value="Unassembled WGS sequence"/>
</dbReference>
<sequence length="104" mass="11972">MNLLPPKTKKHVRSLLGLLSYYRSHVLKFAEIALPLIELTRNKAPSDINWTKKHDDSIRKFKKAICEAPDSIAPNFRAQFTIFTDTSTYQVVACLAQVEKKKRQ</sequence>
<evidence type="ECO:0000313" key="3">
    <source>
        <dbReference type="Proteomes" id="UP000887013"/>
    </source>
</evidence>
<name>A0A8X6P024_NEPPI</name>
<accession>A0A8X6P024</accession>
<dbReference type="EMBL" id="BMAW01015225">
    <property type="protein sequence ID" value="GFT42654.1"/>
    <property type="molecule type" value="Genomic_DNA"/>
</dbReference>
<dbReference type="InterPro" id="IPR043128">
    <property type="entry name" value="Rev_trsase/Diguanyl_cyclase"/>
</dbReference>